<evidence type="ECO:0000256" key="6">
    <source>
        <dbReference type="SAM" id="Phobius"/>
    </source>
</evidence>
<evidence type="ECO:0000313" key="8">
    <source>
        <dbReference type="EMBL" id="CAI6035533.1"/>
    </source>
</evidence>
<dbReference type="Proteomes" id="UP001160390">
    <property type="component" value="Unassembled WGS sequence"/>
</dbReference>
<comment type="subcellular location">
    <subcellularLocation>
        <location evidence="1">Membrane</location>
    </subcellularLocation>
</comment>
<name>A0AA35PXT8_9HYPO</name>
<feature type="domain" description="Amino acid transporter transmembrane" evidence="7">
    <location>
        <begin position="48"/>
        <end position="134"/>
    </location>
</feature>
<comment type="caution">
    <text evidence="8">The sequence shown here is derived from an EMBL/GenBank/DDBJ whole genome shotgun (WGS) entry which is preliminary data.</text>
</comment>
<dbReference type="GO" id="GO:0016020">
    <property type="term" value="C:membrane"/>
    <property type="evidence" value="ECO:0007669"/>
    <property type="project" value="UniProtKB-SubCell"/>
</dbReference>
<keyword evidence="9" id="KW-1185">Reference proteome</keyword>
<keyword evidence="2 6" id="KW-0812">Transmembrane</keyword>
<reference evidence="8" key="1">
    <citation type="submission" date="2023-01" db="EMBL/GenBank/DDBJ databases">
        <authorList>
            <person name="Piombo E."/>
        </authorList>
    </citation>
    <scope>NUCLEOTIDE SEQUENCE</scope>
</reference>
<proteinExistence type="predicted"/>
<evidence type="ECO:0000256" key="3">
    <source>
        <dbReference type="ARBA" id="ARBA00022989"/>
    </source>
</evidence>
<feature type="region of interest" description="Disordered" evidence="5">
    <location>
        <begin position="1"/>
        <end position="27"/>
    </location>
</feature>
<evidence type="ECO:0000313" key="9">
    <source>
        <dbReference type="Proteomes" id="UP001160390"/>
    </source>
</evidence>
<evidence type="ECO:0000256" key="2">
    <source>
        <dbReference type="ARBA" id="ARBA00022692"/>
    </source>
</evidence>
<keyword evidence="4 6" id="KW-0472">Membrane</keyword>
<evidence type="ECO:0000256" key="4">
    <source>
        <dbReference type="ARBA" id="ARBA00023136"/>
    </source>
</evidence>
<protein>
    <recommendedName>
        <fullName evidence="7">Amino acid transporter transmembrane domain-containing protein</fullName>
    </recommendedName>
</protein>
<evidence type="ECO:0000256" key="1">
    <source>
        <dbReference type="ARBA" id="ARBA00004370"/>
    </source>
</evidence>
<evidence type="ECO:0000259" key="7">
    <source>
        <dbReference type="Pfam" id="PF01490"/>
    </source>
</evidence>
<sequence>MSALNEKKKTDPEALSTMPSQGIHDSNEIAHDPVFGEISEDGPDCRNVGWIGSAVLMMKIQIGLGVLALPAAFNDVGLIPGVILLSVVIGIVTWTAWVVGVFKLRHREVYGIDDAVQLLFGRVARDAFGFIFCLIRN</sequence>
<evidence type="ECO:0000256" key="5">
    <source>
        <dbReference type="SAM" id="MobiDB-lite"/>
    </source>
</evidence>
<feature type="transmembrane region" description="Helical" evidence="6">
    <location>
        <begin position="78"/>
        <end position="102"/>
    </location>
</feature>
<dbReference type="AlphaFoldDB" id="A0AA35PXT8"/>
<keyword evidence="3 6" id="KW-1133">Transmembrane helix</keyword>
<feature type="compositionally biased region" description="Basic and acidic residues" evidence="5">
    <location>
        <begin position="1"/>
        <end position="12"/>
    </location>
</feature>
<dbReference type="InterPro" id="IPR013057">
    <property type="entry name" value="AA_transpt_TM"/>
</dbReference>
<feature type="transmembrane region" description="Helical" evidence="6">
    <location>
        <begin position="48"/>
        <end position="72"/>
    </location>
</feature>
<organism evidence="8 9">
    <name type="scientific">Clonostachys chloroleuca</name>
    <dbReference type="NCBI Taxonomy" id="1926264"/>
    <lineage>
        <taxon>Eukaryota</taxon>
        <taxon>Fungi</taxon>
        <taxon>Dikarya</taxon>
        <taxon>Ascomycota</taxon>
        <taxon>Pezizomycotina</taxon>
        <taxon>Sordariomycetes</taxon>
        <taxon>Hypocreomycetidae</taxon>
        <taxon>Hypocreales</taxon>
        <taxon>Bionectriaceae</taxon>
        <taxon>Clonostachys</taxon>
    </lineage>
</organism>
<dbReference type="EMBL" id="CABFNP030000511">
    <property type="protein sequence ID" value="CAI6035533.1"/>
    <property type="molecule type" value="Genomic_DNA"/>
</dbReference>
<gene>
    <name evidence="8" type="ORF">CCHLO57077_00011094</name>
</gene>
<accession>A0AA35PXT8</accession>
<dbReference type="Pfam" id="PF01490">
    <property type="entry name" value="Aa_trans"/>
    <property type="match status" value="1"/>
</dbReference>